<name>A0A3S9HS66_9ACTN</name>
<dbReference type="Pfam" id="PF10901">
    <property type="entry name" value="DUF2690"/>
    <property type="match status" value="1"/>
</dbReference>
<dbReference type="EMBL" id="CP034463">
    <property type="protein sequence ID" value="AZP14905.1"/>
    <property type="molecule type" value="Genomic_DNA"/>
</dbReference>
<protein>
    <submittedName>
        <fullName evidence="1">DUF2690 domain-containing protein</fullName>
    </submittedName>
</protein>
<sequence length="212" mass="23261">MTEYVMSRTNWCRVGGYAARSAALDAAPRRAERSEVMRVHGIRRWGPTMAALTLLAGAFQGFQASPAAAVDCFRDTCAGKDPIAMGCDNDAELLQQVTEPDESVAVRLIWSPLCQGVWLKISRDLDTSPDYVYGTLWTTRAPDGGIEEYDTTGLLGDGVAGAYTKMQNWKATTAKACWNDVDAQFDPAPLRYIKNNNDASLPLRHGSCTDWM</sequence>
<evidence type="ECO:0000313" key="2">
    <source>
        <dbReference type="Proteomes" id="UP000280197"/>
    </source>
</evidence>
<accession>A0A3S9HS66</accession>
<gene>
    <name evidence="1" type="ORF">EJC51_01305</name>
</gene>
<proteinExistence type="predicted"/>
<organism evidence="1 2">
    <name type="scientific">Streptomyces aquilus</name>
    <dbReference type="NCBI Taxonomy" id="2548456"/>
    <lineage>
        <taxon>Bacteria</taxon>
        <taxon>Bacillati</taxon>
        <taxon>Actinomycetota</taxon>
        <taxon>Actinomycetes</taxon>
        <taxon>Kitasatosporales</taxon>
        <taxon>Streptomycetaceae</taxon>
        <taxon>Streptomyces</taxon>
    </lineage>
</organism>
<dbReference type="AlphaFoldDB" id="A0A3S9HS66"/>
<evidence type="ECO:0000313" key="1">
    <source>
        <dbReference type="EMBL" id="AZP14905.1"/>
    </source>
</evidence>
<dbReference type="Proteomes" id="UP000280197">
    <property type="component" value="Chromosome"/>
</dbReference>
<dbReference type="KEGG" id="saqu:EJC51_01305"/>
<keyword evidence="2" id="KW-1185">Reference proteome</keyword>
<reference evidence="1 2" key="1">
    <citation type="submission" date="2018-12" db="EMBL/GenBank/DDBJ databases">
        <authorList>
            <person name="Li K."/>
        </authorList>
    </citation>
    <scope>NUCLEOTIDE SEQUENCE [LARGE SCALE GENOMIC DNA]</scope>
    <source>
        <strain evidence="2">CR22</strain>
    </source>
</reference>
<dbReference type="InterPro" id="IPR021224">
    <property type="entry name" value="DUF2690"/>
</dbReference>